<dbReference type="Proteomes" id="UP000198221">
    <property type="component" value="Chromosome I"/>
</dbReference>
<evidence type="ECO:0000313" key="1">
    <source>
        <dbReference type="EMBL" id="SCG41077.1"/>
    </source>
</evidence>
<accession>A0A1C5H5B2</accession>
<dbReference type="AlphaFoldDB" id="A0A1C5H5B2"/>
<dbReference type="SUPFAM" id="SSF48452">
    <property type="entry name" value="TPR-like"/>
    <property type="match status" value="1"/>
</dbReference>
<gene>
    <name evidence="1" type="ORF">GA0070613_0838</name>
</gene>
<dbReference type="EMBL" id="LT607754">
    <property type="protein sequence ID" value="SCG41077.1"/>
    <property type="molecule type" value="Genomic_DNA"/>
</dbReference>
<dbReference type="Pfam" id="PF13424">
    <property type="entry name" value="TPR_12"/>
    <property type="match status" value="1"/>
</dbReference>
<dbReference type="Gene3D" id="1.25.40.10">
    <property type="entry name" value="Tetratricopeptide repeat domain"/>
    <property type="match status" value="1"/>
</dbReference>
<sequence length="221" mass="24014">MTASSVGAEDRIERARKLCDDAMFAADPAALAAAERTLDTVEADHALARGRALHVRFLEERVEDPHELELFERAAELYRQLGDPRGEGEALFRVGSVHQVVRGDHDAAVPAFVRARELATQVGDRLTLSYVLRHLAFVEQAAGRTAEAVELMAESTRLRREIGFLPGVAANLVGLGYLTAEAGQPDRALSFIDEAATVAEVAGAHGILRWVDEARVNLRPA</sequence>
<dbReference type="InterPro" id="IPR011990">
    <property type="entry name" value="TPR-like_helical_dom_sf"/>
</dbReference>
<dbReference type="RefSeq" id="WP_231929664.1">
    <property type="nucleotide sequence ID" value="NZ_LT607754.1"/>
</dbReference>
<protein>
    <recommendedName>
        <fullName evidence="3">Tetratricopeptide repeat-containing protein</fullName>
    </recommendedName>
</protein>
<keyword evidence="2" id="KW-1185">Reference proteome</keyword>
<proteinExistence type="predicted"/>
<organism evidence="1 2">
    <name type="scientific">Micromonospora inositola</name>
    <dbReference type="NCBI Taxonomy" id="47865"/>
    <lineage>
        <taxon>Bacteria</taxon>
        <taxon>Bacillati</taxon>
        <taxon>Actinomycetota</taxon>
        <taxon>Actinomycetes</taxon>
        <taxon>Micromonosporales</taxon>
        <taxon>Micromonosporaceae</taxon>
        <taxon>Micromonospora</taxon>
    </lineage>
</organism>
<reference evidence="2" key="1">
    <citation type="submission" date="2016-06" db="EMBL/GenBank/DDBJ databases">
        <authorList>
            <person name="Varghese N."/>
            <person name="Submissions Spin"/>
        </authorList>
    </citation>
    <scope>NUCLEOTIDE SEQUENCE [LARGE SCALE GENOMIC DNA]</scope>
    <source>
        <strain evidence="2">DSM 43819</strain>
    </source>
</reference>
<evidence type="ECO:0008006" key="3">
    <source>
        <dbReference type="Google" id="ProtNLM"/>
    </source>
</evidence>
<evidence type="ECO:0000313" key="2">
    <source>
        <dbReference type="Proteomes" id="UP000198221"/>
    </source>
</evidence>
<name>A0A1C5H5B2_9ACTN</name>